<accession>A0A2J9PNV2</accession>
<dbReference type="EMBL" id="NBTM02000001">
    <property type="protein sequence ID" value="PNL91966.1"/>
    <property type="molecule type" value="Genomic_DNA"/>
</dbReference>
<protein>
    <submittedName>
        <fullName evidence="1">Uncharacterized protein</fullName>
    </submittedName>
</protein>
<dbReference type="AlphaFoldDB" id="A0A2J9PNV2"/>
<evidence type="ECO:0000313" key="2">
    <source>
        <dbReference type="Proteomes" id="UP000192813"/>
    </source>
</evidence>
<sequence>MILDFATNAWSLKDIATACNVSGEETSGKLTYIPIIGILIFKLRACDACGVKNESTEDIIKYGFRTTFVRLPDGPANLADYDIEVVEVLLDDFDEKSHFPYITVEILGSVKNLDVIKVHLRGVDKLFVNSGSYFNDEWTEGQMAKLFKIFHTYVIGRPNGYSEGVYWQ</sequence>
<gene>
    <name evidence="1" type="ORF">A6J77_006885</name>
</gene>
<evidence type="ECO:0000313" key="1">
    <source>
        <dbReference type="EMBL" id="PNL91966.1"/>
    </source>
</evidence>
<reference evidence="2" key="1">
    <citation type="submission" date="2017-12" db="EMBL/GenBank/DDBJ databases">
        <title>FDA dAtabase for Regulatory Grade micrObial Sequences (FDA-ARGOS): Supporting development and validation of Infectious Disease Dx tests.</title>
        <authorList>
            <person name="Hoffmann M."/>
            <person name="Allard M."/>
            <person name="Evans P."/>
            <person name="Brown E."/>
            <person name="Tallon L."/>
            <person name="Sadzewicz L."/>
            <person name="Sengamalay N."/>
            <person name="Ott S."/>
            <person name="Godinez A."/>
            <person name="Nagaraj S."/>
            <person name="Vavikolanu K."/>
            <person name="Aluvathingal J."/>
            <person name="Nadendla S."/>
            <person name="Sichtig H."/>
        </authorList>
    </citation>
    <scope>NUCLEOTIDE SEQUENCE [LARGE SCALE GENOMIC DNA]</scope>
    <source>
        <strain evidence="2">FDAARGOS_249</strain>
    </source>
</reference>
<name>A0A2J9PNV2_9LACT</name>
<dbReference type="Proteomes" id="UP000192813">
    <property type="component" value="Unassembled WGS sequence"/>
</dbReference>
<organism evidence="1 2">
    <name type="scientific">Aerococcus viridans</name>
    <dbReference type="NCBI Taxonomy" id="1377"/>
    <lineage>
        <taxon>Bacteria</taxon>
        <taxon>Bacillati</taxon>
        <taxon>Bacillota</taxon>
        <taxon>Bacilli</taxon>
        <taxon>Lactobacillales</taxon>
        <taxon>Aerococcaceae</taxon>
        <taxon>Aerococcus</taxon>
    </lineage>
</organism>
<proteinExistence type="predicted"/>
<comment type="caution">
    <text evidence="1">The sequence shown here is derived from an EMBL/GenBank/DDBJ whole genome shotgun (WGS) entry which is preliminary data.</text>
</comment>